<dbReference type="EMBL" id="JAHHIF010000008">
    <property type="protein sequence ID" value="MBW4544434.1"/>
    <property type="molecule type" value="Genomic_DNA"/>
</dbReference>
<reference evidence="1" key="2">
    <citation type="journal article" date="2022" name="Microbiol. Resour. Announc.">
        <title>Metagenome Sequencing to Explore Phylogenomics of Terrestrial Cyanobacteria.</title>
        <authorList>
            <person name="Ward R.D."/>
            <person name="Stajich J.E."/>
            <person name="Johansen J.R."/>
            <person name="Huntemann M."/>
            <person name="Clum A."/>
            <person name="Foster B."/>
            <person name="Foster B."/>
            <person name="Roux S."/>
            <person name="Palaniappan K."/>
            <person name="Varghese N."/>
            <person name="Mukherjee S."/>
            <person name="Reddy T.B.K."/>
            <person name="Daum C."/>
            <person name="Copeland A."/>
            <person name="Chen I.A."/>
            <person name="Ivanova N.N."/>
            <person name="Kyrpides N.C."/>
            <person name="Shapiro N."/>
            <person name="Eloe-Fadrosh E.A."/>
            <person name="Pietrasiak N."/>
        </authorList>
    </citation>
    <scope>NUCLEOTIDE SEQUENCE</scope>
    <source>
        <strain evidence="1">CPER-KK1</strain>
    </source>
</reference>
<protein>
    <submittedName>
        <fullName evidence="1">DUF4058 family protein</fullName>
    </submittedName>
</protein>
<organism evidence="1 2">
    <name type="scientific">Symplocastrum torsivum CPER-KK1</name>
    <dbReference type="NCBI Taxonomy" id="450513"/>
    <lineage>
        <taxon>Bacteria</taxon>
        <taxon>Bacillati</taxon>
        <taxon>Cyanobacteriota</taxon>
        <taxon>Cyanophyceae</taxon>
        <taxon>Oscillatoriophycideae</taxon>
        <taxon>Oscillatoriales</taxon>
        <taxon>Microcoleaceae</taxon>
        <taxon>Symplocastrum</taxon>
    </lineage>
</organism>
<dbReference type="Proteomes" id="UP000753908">
    <property type="component" value="Unassembled WGS sequence"/>
</dbReference>
<gene>
    <name evidence="1" type="ORF">KME25_08330</name>
</gene>
<evidence type="ECO:0000313" key="2">
    <source>
        <dbReference type="Proteomes" id="UP000753908"/>
    </source>
</evidence>
<evidence type="ECO:0000313" key="1">
    <source>
        <dbReference type="EMBL" id="MBW4544434.1"/>
    </source>
</evidence>
<reference evidence="1" key="1">
    <citation type="submission" date="2021-05" db="EMBL/GenBank/DDBJ databases">
        <authorList>
            <person name="Pietrasiak N."/>
            <person name="Ward R."/>
            <person name="Stajich J.E."/>
            <person name="Kurbessoian T."/>
        </authorList>
    </citation>
    <scope>NUCLEOTIDE SEQUENCE</scope>
    <source>
        <strain evidence="1">CPER-KK1</strain>
    </source>
</reference>
<dbReference type="Pfam" id="PF13267">
    <property type="entry name" value="DUF4058"/>
    <property type="match status" value="1"/>
</dbReference>
<dbReference type="InterPro" id="IPR025132">
    <property type="entry name" value="DUF4058"/>
</dbReference>
<dbReference type="AlphaFoldDB" id="A0A951PK95"/>
<name>A0A951PK95_9CYAN</name>
<sequence length="243" mass="27286">MPSPFPGMNPYLENPEFWSEVHHLLISILAETLNPQVLPKYRVAIEKRVYQMNGDDALFVGIPDVTVEKKRTAIKESQSNVAVAILPSTPVSVTVPVPLELREGYLEVREVATKEVVTVIEVLSPSNKRPGKGRETYEKRREVLGSRTHLVEIDLLRGGEPMPVSGSNIQGNYRVLVSRSLSRPRADLYVFNLQDLIPTFPLPLRTEDTEPSIDLHRLLNLIYDRAGLAFAIDYSREPVPPLA</sequence>
<proteinExistence type="predicted"/>
<accession>A0A951PK95</accession>
<comment type="caution">
    <text evidence="1">The sequence shown here is derived from an EMBL/GenBank/DDBJ whole genome shotgun (WGS) entry which is preliminary data.</text>
</comment>